<organism evidence="1 2">
    <name type="scientific">Kineococcus endophyticus</name>
    <dbReference type="NCBI Taxonomy" id="1181883"/>
    <lineage>
        <taxon>Bacteria</taxon>
        <taxon>Bacillati</taxon>
        <taxon>Actinomycetota</taxon>
        <taxon>Actinomycetes</taxon>
        <taxon>Kineosporiales</taxon>
        <taxon>Kineosporiaceae</taxon>
        <taxon>Kineococcus</taxon>
    </lineage>
</organism>
<dbReference type="EMBL" id="JBFNQN010000015">
    <property type="protein sequence ID" value="MEW9267104.1"/>
    <property type="molecule type" value="Genomic_DNA"/>
</dbReference>
<reference evidence="1 2" key="1">
    <citation type="submission" date="2024-07" db="EMBL/GenBank/DDBJ databases">
        <authorList>
            <person name="Thanompreechachai J."/>
            <person name="Duangmal K."/>
        </authorList>
    </citation>
    <scope>NUCLEOTIDE SEQUENCE [LARGE SCALE GENOMIC DNA]</scope>
    <source>
        <strain evidence="1 2">KCTC 19886</strain>
    </source>
</reference>
<gene>
    <name evidence="1" type="ORF">AB1207_20320</name>
</gene>
<keyword evidence="2" id="KW-1185">Reference proteome</keyword>
<dbReference type="RefSeq" id="WP_367640301.1">
    <property type="nucleotide sequence ID" value="NZ_JBFNQN010000015.1"/>
</dbReference>
<accession>A0ABV3PBT5</accession>
<sequence length="213" mass="24019">MKLVAKSGPDPWTCRWPDDHGPWELQLSWRWSSAGYECTGISISLMPDADLQSITASLVRGIPVQSIIRRAREEMAYEDAGALLEAYEAGVAGDPEYVQLADELSPSMVEGLQQQVRSWTSRTARPQPERSDADFYREVAFVYMEAMNNGKPPTLAVAKHFHVSRPTASRYLVKTREMKLLPRAQPGKATTNMTITMKRAMKKNEMQKEAKDQ</sequence>
<evidence type="ECO:0000313" key="1">
    <source>
        <dbReference type="EMBL" id="MEW9267104.1"/>
    </source>
</evidence>
<proteinExistence type="predicted"/>
<protein>
    <submittedName>
        <fullName evidence="1">Uncharacterized protein</fullName>
    </submittedName>
</protein>
<evidence type="ECO:0000313" key="2">
    <source>
        <dbReference type="Proteomes" id="UP001555826"/>
    </source>
</evidence>
<dbReference type="Proteomes" id="UP001555826">
    <property type="component" value="Unassembled WGS sequence"/>
</dbReference>
<comment type="caution">
    <text evidence="1">The sequence shown here is derived from an EMBL/GenBank/DDBJ whole genome shotgun (WGS) entry which is preliminary data.</text>
</comment>
<name>A0ABV3PBT5_9ACTN</name>